<evidence type="ECO:0000313" key="1">
    <source>
        <dbReference type="EMBL" id="MCI40653.1"/>
    </source>
</evidence>
<dbReference type="AlphaFoldDB" id="A0A392RVK5"/>
<comment type="caution">
    <text evidence="1">The sequence shown here is derived from an EMBL/GenBank/DDBJ whole genome shotgun (WGS) entry which is preliminary data.</text>
</comment>
<accession>A0A392RVK5</accession>
<reference evidence="1 2" key="1">
    <citation type="journal article" date="2018" name="Front. Plant Sci.">
        <title>Red Clover (Trifolium pratense) and Zigzag Clover (T. medium) - A Picture of Genomic Similarities and Differences.</title>
        <authorList>
            <person name="Dluhosova J."/>
            <person name="Istvanek J."/>
            <person name="Nedelnik J."/>
            <person name="Repkova J."/>
        </authorList>
    </citation>
    <scope>NUCLEOTIDE SEQUENCE [LARGE SCALE GENOMIC DNA]</scope>
    <source>
        <strain evidence="2">cv. 10/8</strain>
        <tissue evidence="1">Leaf</tissue>
    </source>
</reference>
<protein>
    <submittedName>
        <fullName evidence="1">Uncharacterized protein</fullName>
    </submittedName>
</protein>
<proteinExistence type="predicted"/>
<keyword evidence="2" id="KW-1185">Reference proteome</keyword>
<dbReference type="EMBL" id="LXQA010282305">
    <property type="protein sequence ID" value="MCI40653.1"/>
    <property type="molecule type" value="Genomic_DNA"/>
</dbReference>
<feature type="non-terminal residue" evidence="1">
    <location>
        <position position="1"/>
    </location>
</feature>
<evidence type="ECO:0000313" key="2">
    <source>
        <dbReference type="Proteomes" id="UP000265520"/>
    </source>
</evidence>
<dbReference type="Proteomes" id="UP000265520">
    <property type="component" value="Unassembled WGS sequence"/>
</dbReference>
<name>A0A392RVK5_9FABA</name>
<sequence>ASKMSCKKDRRVRKSPKE</sequence>
<organism evidence="1 2">
    <name type="scientific">Trifolium medium</name>
    <dbReference type="NCBI Taxonomy" id="97028"/>
    <lineage>
        <taxon>Eukaryota</taxon>
        <taxon>Viridiplantae</taxon>
        <taxon>Streptophyta</taxon>
        <taxon>Embryophyta</taxon>
        <taxon>Tracheophyta</taxon>
        <taxon>Spermatophyta</taxon>
        <taxon>Magnoliopsida</taxon>
        <taxon>eudicotyledons</taxon>
        <taxon>Gunneridae</taxon>
        <taxon>Pentapetalae</taxon>
        <taxon>rosids</taxon>
        <taxon>fabids</taxon>
        <taxon>Fabales</taxon>
        <taxon>Fabaceae</taxon>
        <taxon>Papilionoideae</taxon>
        <taxon>50 kb inversion clade</taxon>
        <taxon>NPAAA clade</taxon>
        <taxon>Hologalegina</taxon>
        <taxon>IRL clade</taxon>
        <taxon>Trifolieae</taxon>
        <taxon>Trifolium</taxon>
    </lineage>
</organism>